<dbReference type="Pfam" id="PF12625">
    <property type="entry name" value="Arabinose_bd"/>
    <property type="match status" value="1"/>
</dbReference>
<dbReference type="GO" id="GO:0003700">
    <property type="term" value="F:DNA-binding transcription factor activity"/>
    <property type="evidence" value="ECO:0007669"/>
    <property type="project" value="InterPro"/>
</dbReference>
<dbReference type="GO" id="GO:0000976">
    <property type="term" value="F:transcription cis-regulatory region binding"/>
    <property type="evidence" value="ECO:0007669"/>
    <property type="project" value="TreeGrafter"/>
</dbReference>
<evidence type="ECO:0000256" key="2">
    <source>
        <dbReference type="ARBA" id="ARBA00023125"/>
    </source>
</evidence>
<evidence type="ECO:0000313" key="5">
    <source>
        <dbReference type="EMBL" id="MBB5706694.1"/>
    </source>
</evidence>
<gene>
    <name evidence="5" type="ORF">FHR21_002051</name>
</gene>
<sequence>MATIDGYYFEVCTKGAERQGRSVAALVAGTGLDPADFARPGWRGPVEAMAGLVRNIWASLDDEWMGYTVRPAAPGSFAFACELALEGRDVADGLRRAARFYNLLAAGIETRITASDGGLAVEVRFAEPERDPDHYFSEFWTIIWHRLACWLAGETISLLSAEFDYARPDAYFEEFKYLFPCRHRFDGAARQIVMDAHALHAPIRRTPAELEAMVAAAPLDIMTIPASDASVVRQVRQLLTRSPDLALGELAAATGLSPHKLRRLLRAEGANLATIRENVRRDKAVRLLTASHATVEAIAEALGYAEARSFTRAFRHWTGCSPSEWRAGGVSR</sequence>
<keyword evidence="6" id="KW-1185">Reference proteome</keyword>
<dbReference type="InterPro" id="IPR032687">
    <property type="entry name" value="AraC-type_N"/>
</dbReference>
<reference evidence="5 6" key="1">
    <citation type="submission" date="2020-08" db="EMBL/GenBank/DDBJ databases">
        <title>Genomic Encyclopedia of Type Strains, Phase IV (KMG-IV): sequencing the most valuable type-strain genomes for metagenomic binning, comparative biology and taxonomic classification.</title>
        <authorList>
            <person name="Goeker M."/>
        </authorList>
    </citation>
    <scope>NUCLEOTIDE SEQUENCE [LARGE SCALE GENOMIC DNA]</scope>
    <source>
        <strain evidence="5 6">DSM 27163</strain>
    </source>
</reference>
<protein>
    <submittedName>
        <fullName evidence="5">AraC-like DNA-binding protein</fullName>
    </submittedName>
</protein>
<organism evidence="5 6">
    <name type="scientific">Sphingopyxis panaciterrulae</name>
    <dbReference type="NCBI Taxonomy" id="462372"/>
    <lineage>
        <taxon>Bacteria</taxon>
        <taxon>Pseudomonadati</taxon>
        <taxon>Pseudomonadota</taxon>
        <taxon>Alphaproteobacteria</taxon>
        <taxon>Sphingomonadales</taxon>
        <taxon>Sphingomonadaceae</taxon>
        <taxon>Sphingopyxis</taxon>
    </lineage>
</organism>
<dbReference type="SMART" id="SM00342">
    <property type="entry name" value="HTH_ARAC"/>
    <property type="match status" value="1"/>
</dbReference>
<dbReference type="GO" id="GO:0005829">
    <property type="term" value="C:cytosol"/>
    <property type="evidence" value="ECO:0007669"/>
    <property type="project" value="TreeGrafter"/>
</dbReference>
<accession>A0A7W9EQN6</accession>
<keyword evidence="1" id="KW-0805">Transcription regulation</keyword>
<dbReference type="Gene3D" id="1.10.10.60">
    <property type="entry name" value="Homeodomain-like"/>
    <property type="match status" value="1"/>
</dbReference>
<dbReference type="PANTHER" id="PTHR47894:SF1">
    <property type="entry name" value="HTH-TYPE TRANSCRIPTIONAL REGULATOR VQSM"/>
    <property type="match status" value="1"/>
</dbReference>
<dbReference type="InterPro" id="IPR009057">
    <property type="entry name" value="Homeodomain-like_sf"/>
</dbReference>
<comment type="caution">
    <text evidence="5">The sequence shown here is derived from an EMBL/GenBank/DDBJ whole genome shotgun (WGS) entry which is preliminary data.</text>
</comment>
<evidence type="ECO:0000256" key="1">
    <source>
        <dbReference type="ARBA" id="ARBA00023015"/>
    </source>
</evidence>
<dbReference type="Pfam" id="PF12833">
    <property type="entry name" value="HTH_18"/>
    <property type="match status" value="1"/>
</dbReference>
<name>A0A7W9EQN6_9SPHN</name>
<keyword evidence="2 5" id="KW-0238">DNA-binding</keyword>
<dbReference type="AlphaFoldDB" id="A0A7W9EQN6"/>
<feature type="domain" description="HTH araC/xylS-type" evidence="4">
    <location>
        <begin position="229"/>
        <end position="328"/>
    </location>
</feature>
<evidence type="ECO:0000313" key="6">
    <source>
        <dbReference type="Proteomes" id="UP000537161"/>
    </source>
</evidence>
<dbReference type="Proteomes" id="UP000537161">
    <property type="component" value="Unassembled WGS sequence"/>
</dbReference>
<dbReference type="PROSITE" id="PS01124">
    <property type="entry name" value="HTH_ARAC_FAMILY_2"/>
    <property type="match status" value="1"/>
</dbReference>
<dbReference type="EMBL" id="JACIJH010000005">
    <property type="protein sequence ID" value="MBB5706694.1"/>
    <property type="molecule type" value="Genomic_DNA"/>
</dbReference>
<evidence type="ECO:0000259" key="4">
    <source>
        <dbReference type="PROSITE" id="PS01124"/>
    </source>
</evidence>
<dbReference type="RefSeq" id="WP_184097827.1">
    <property type="nucleotide sequence ID" value="NZ_JACIJH010000005.1"/>
</dbReference>
<dbReference type="PANTHER" id="PTHR47894">
    <property type="entry name" value="HTH-TYPE TRANSCRIPTIONAL REGULATOR GADX"/>
    <property type="match status" value="1"/>
</dbReference>
<dbReference type="SUPFAM" id="SSF46689">
    <property type="entry name" value="Homeodomain-like"/>
    <property type="match status" value="1"/>
</dbReference>
<proteinExistence type="predicted"/>
<keyword evidence="3" id="KW-0804">Transcription</keyword>
<dbReference type="InterPro" id="IPR018060">
    <property type="entry name" value="HTH_AraC"/>
</dbReference>
<evidence type="ECO:0000256" key="3">
    <source>
        <dbReference type="ARBA" id="ARBA00023163"/>
    </source>
</evidence>